<accession>A0A8B5RPQ1</accession>
<dbReference type="RefSeq" id="WP_029376495.1">
    <property type="nucleotide sequence ID" value="NZ_CP070060.1"/>
</dbReference>
<sequence>MSIYHLTKFNISRLLKNPFNYIGLLFVLIIPIFYTMTQVHNNHKVSGETILTLSTWLFAFWGVMIITSFLVRDFSQGTSQLYLNSFKNRAKYFISQLVSILIASVIVFLTLYVFVLIMQNIGDGQPIKNEVVGKTLGIYILLFLFYGLFLFLITLLVKSSSLVFSIGVFLILIIPIATNLVPLIPEYGDEVKKALKYIPFNFLIDNVWLGSLKLNGWQTFISIASVILLAIIDFFTISKRDY</sequence>
<evidence type="ECO:0000313" key="2">
    <source>
        <dbReference type="EMBL" id="QRX38803.1"/>
    </source>
</evidence>
<dbReference type="EMBL" id="MW364979">
    <property type="protein sequence ID" value="QRX38803.1"/>
    <property type="molecule type" value="Genomic_DNA"/>
</dbReference>
<dbReference type="NCBIfam" id="NF047564">
    <property type="entry name" value="PSM_export_PmtD"/>
    <property type="match status" value="1"/>
</dbReference>
<feature type="transmembrane region" description="Helical" evidence="1">
    <location>
        <begin position="92"/>
        <end position="118"/>
    </location>
</feature>
<name>A0A8B5RPQ1_STAEP</name>
<keyword evidence="2" id="KW-0614">Plasmid</keyword>
<proteinExistence type="predicted"/>
<evidence type="ECO:0000256" key="1">
    <source>
        <dbReference type="SAM" id="Phobius"/>
    </source>
</evidence>
<keyword evidence="1" id="KW-0812">Transmembrane</keyword>
<reference evidence="2" key="1">
    <citation type="submission" date="2020-12" db="EMBL/GenBank/DDBJ databases">
        <title>Staphylococcus epidermidis phages transfer antimicrobial-resistance plasmids and enable chromosomal island mobilization.</title>
        <authorList>
            <person name="Fisarova L."/>
            <person name="Botka T."/>
            <person name="Du X."/>
            <person name="Maslanova I."/>
            <person name="Bardy P."/>
            <person name="Pantucek R."/>
            <person name="Muhlenbruch L."/>
            <person name="Benesik M."/>
            <person name="Winstel V."/>
            <person name="Larsen J."/>
            <person name="Rosenstein R."/>
            <person name="Peschel A."/>
            <person name="Doskar J."/>
        </authorList>
    </citation>
    <scope>NUCLEOTIDE SEQUENCE</scope>
    <source>
        <strain evidence="2">SE456</strain>
        <plasmid evidence="2">pSE456_2</plasmid>
    </source>
</reference>
<feature type="transmembrane region" description="Helical" evidence="1">
    <location>
        <begin position="138"/>
        <end position="157"/>
    </location>
</feature>
<dbReference type="AlphaFoldDB" id="A0A8B5RPQ1"/>
<protein>
    <submittedName>
        <fullName evidence="2">ABC transporter permease</fullName>
    </submittedName>
</protein>
<feature type="transmembrane region" description="Helical" evidence="1">
    <location>
        <begin position="49"/>
        <end position="71"/>
    </location>
</feature>
<organism evidence="2">
    <name type="scientific">Staphylococcus epidermidis</name>
    <dbReference type="NCBI Taxonomy" id="1282"/>
    <lineage>
        <taxon>Bacteria</taxon>
        <taxon>Bacillati</taxon>
        <taxon>Bacillota</taxon>
        <taxon>Bacilli</taxon>
        <taxon>Bacillales</taxon>
        <taxon>Staphylococcaceae</taxon>
        <taxon>Staphylococcus</taxon>
    </lineage>
</organism>
<feature type="transmembrane region" description="Helical" evidence="1">
    <location>
        <begin position="162"/>
        <end position="184"/>
    </location>
</feature>
<dbReference type="GO" id="GO:0016020">
    <property type="term" value="C:membrane"/>
    <property type="evidence" value="ECO:0007669"/>
    <property type="project" value="UniProtKB-SubCell"/>
</dbReference>
<feature type="transmembrane region" description="Helical" evidence="1">
    <location>
        <begin position="21"/>
        <end position="37"/>
    </location>
</feature>
<keyword evidence="1" id="KW-1133">Transmembrane helix</keyword>
<geneLocation type="plasmid" evidence="2">
    <name>pSE456_2</name>
</geneLocation>
<feature type="transmembrane region" description="Helical" evidence="1">
    <location>
        <begin position="217"/>
        <end position="237"/>
    </location>
</feature>
<dbReference type="GO" id="GO:0140359">
    <property type="term" value="F:ABC-type transporter activity"/>
    <property type="evidence" value="ECO:0007669"/>
    <property type="project" value="InterPro"/>
</dbReference>
<keyword evidence="1" id="KW-0472">Membrane</keyword>